<dbReference type="Proteomes" id="UP001225378">
    <property type="component" value="Chromosome"/>
</dbReference>
<gene>
    <name evidence="1" type="ORF">Q9L42_012995</name>
</gene>
<protein>
    <submittedName>
        <fullName evidence="1">Uncharacterized protein</fullName>
    </submittedName>
</protein>
<reference evidence="1 2" key="1">
    <citation type="journal article" date="2024" name="Microbiology">
        <title>Methylomarinum rosea sp. nov., a novel halophilic methanotrophic bacterium from the hypersaline Lake Elton.</title>
        <authorList>
            <person name="Suleimanov R.Z."/>
            <person name="Oshkin I.Y."/>
            <person name="Danilova O.V."/>
            <person name="Suzina N.E."/>
            <person name="Dedysh S.N."/>
        </authorList>
    </citation>
    <scope>NUCLEOTIDE SEQUENCE [LARGE SCALE GENOMIC DNA]</scope>
    <source>
        <strain evidence="1 2">Ch1-1</strain>
    </source>
</reference>
<dbReference type="RefSeq" id="WP_349431201.1">
    <property type="nucleotide sequence ID" value="NZ_CP157743.1"/>
</dbReference>
<organism evidence="1 2">
    <name type="scientific">Methylomarinum roseum</name>
    <dbReference type="NCBI Taxonomy" id="3067653"/>
    <lineage>
        <taxon>Bacteria</taxon>
        <taxon>Pseudomonadati</taxon>
        <taxon>Pseudomonadota</taxon>
        <taxon>Gammaproteobacteria</taxon>
        <taxon>Methylococcales</taxon>
        <taxon>Methylococcaceae</taxon>
        <taxon>Methylomarinum</taxon>
    </lineage>
</organism>
<sequence>MIVSIDAANEIADLATDYYIWAVDTVANRAALSMLESEVTTFPFDEGDMAVQMFECYVEAIIEHHPCWKELLVVGGAVMSKRFKVN</sequence>
<dbReference type="AlphaFoldDB" id="A0AAU7NQN4"/>
<proteinExistence type="predicted"/>
<dbReference type="EMBL" id="CP157743">
    <property type="protein sequence ID" value="XBS19282.1"/>
    <property type="molecule type" value="Genomic_DNA"/>
</dbReference>
<accession>A0AAU7NQN4</accession>
<evidence type="ECO:0000313" key="1">
    <source>
        <dbReference type="EMBL" id="XBS19282.1"/>
    </source>
</evidence>
<dbReference type="KEGG" id="mech:Q9L42_012995"/>
<name>A0AAU7NQN4_9GAMM</name>
<evidence type="ECO:0000313" key="2">
    <source>
        <dbReference type="Proteomes" id="UP001225378"/>
    </source>
</evidence>
<keyword evidence="2" id="KW-1185">Reference proteome</keyword>